<evidence type="ECO:0000313" key="1">
    <source>
        <dbReference type="EMBL" id="KAA1071414.1"/>
    </source>
</evidence>
<proteinExistence type="predicted"/>
<evidence type="ECO:0000313" key="4">
    <source>
        <dbReference type="Proteomes" id="UP000325313"/>
    </source>
</evidence>
<dbReference type="Proteomes" id="UP000324748">
    <property type="component" value="Unassembled WGS sequence"/>
</dbReference>
<protein>
    <submittedName>
        <fullName evidence="1">Uncharacterized protein</fullName>
    </submittedName>
</protein>
<evidence type="ECO:0000313" key="3">
    <source>
        <dbReference type="Proteomes" id="UP000324748"/>
    </source>
</evidence>
<accession>A0A5B0M6G8</accession>
<reference evidence="3 4" key="1">
    <citation type="submission" date="2019-05" db="EMBL/GenBank/DDBJ databases">
        <title>Emergence of the Ug99 lineage of the wheat stem rust pathogen through somatic hybridization.</title>
        <authorList>
            <person name="Li F."/>
            <person name="Upadhyaya N.M."/>
            <person name="Sperschneider J."/>
            <person name="Matny O."/>
            <person name="Nguyen-Phuc H."/>
            <person name="Mago R."/>
            <person name="Raley C."/>
            <person name="Miller M.E."/>
            <person name="Silverstein K.A.T."/>
            <person name="Henningsen E."/>
            <person name="Hirsch C.D."/>
            <person name="Visser B."/>
            <person name="Pretorius Z.A."/>
            <person name="Steffenson B.J."/>
            <person name="Schwessinger B."/>
            <person name="Dodds P.N."/>
            <person name="Figueroa M."/>
        </authorList>
    </citation>
    <scope>NUCLEOTIDE SEQUENCE [LARGE SCALE GENOMIC DNA]</scope>
    <source>
        <strain evidence="1">21-0</strain>
        <strain evidence="2 4">Ug99</strain>
    </source>
</reference>
<comment type="caution">
    <text evidence="1">The sequence shown here is derived from an EMBL/GenBank/DDBJ whole genome shotgun (WGS) entry which is preliminary data.</text>
</comment>
<sequence>MTENDELSRLNNALSVQVGKGAFAAQSRCGSPHESFDPSTMHSVPLSLKNCSLVDASGKRHHARTCLSSRYVLPPLRLMAGIGGTPCGTTCLQKRHVIVTLTVTSKKYLILVDSYKAQQLLRFYKAQQLFKNPGKVKMLCTVAQHIPLEVLQNP</sequence>
<dbReference type="AlphaFoldDB" id="A0A5B0M6G8"/>
<dbReference type="EMBL" id="VSWC01000170">
    <property type="protein sequence ID" value="KAA1071414.1"/>
    <property type="molecule type" value="Genomic_DNA"/>
</dbReference>
<name>A0A5B0M6G8_PUCGR</name>
<dbReference type="EMBL" id="VDEP01000211">
    <property type="protein sequence ID" value="KAA1123120.1"/>
    <property type="molecule type" value="Genomic_DNA"/>
</dbReference>
<dbReference type="Proteomes" id="UP000325313">
    <property type="component" value="Unassembled WGS sequence"/>
</dbReference>
<organism evidence="1 3">
    <name type="scientific">Puccinia graminis f. sp. tritici</name>
    <dbReference type="NCBI Taxonomy" id="56615"/>
    <lineage>
        <taxon>Eukaryota</taxon>
        <taxon>Fungi</taxon>
        <taxon>Dikarya</taxon>
        <taxon>Basidiomycota</taxon>
        <taxon>Pucciniomycotina</taxon>
        <taxon>Pucciniomycetes</taxon>
        <taxon>Pucciniales</taxon>
        <taxon>Pucciniaceae</taxon>
        <taxon>Puccinia</taxon>
    </lineage>
</organism>
<keyword evidence="3" id="KW-1185">Reference proteome</keyword>
<evidence type="ECO:0000313" key="2">
    <source>
        <dbReference type="EMBL" id="KAA1123120.1"/>
    </source>
</evidence>
<gene>
    <name evidence="1" type="ORF">PGT21_006527</name>
    <name evidence="2" type="ORF">PGTUg99_010830</name>
</gene>